<sequence length="172" mass="18929">MTRIKKTRKAGDSAPKHAPRTKKSERVVARKKQDSGNKAGSRQNPAGSVTAKGSKTAKDPRIGSKKPVALGAEVVTSQPKVAKVKLTDEQRLLQLEEDPRLNQLLDMLEEGRDLSAADQQWLEQQLAKIEALMQKLGIEDLDDADIVSDDTDDALLDKFDAGVAQLQQYQKE</sequence>
<dbReference type="InterPro" id="IPR007336">
    <property type="entry name" value="YihI"/>
</dbReference>
<evidence type="ECO:0000256" key="2">
    <source>
        <dbReference type="ARBA" id="ARBA00022517"/>
    </source>
</evidence>
<dbReference type="RefSeq" id="WP_133038306.1">
    <property type="nucleotide sequence ID" value="NZ_SLWF01000005.1"/>
</dbReference>
<evidence type="ECO:0000256" key="4">
    <source>
        <dbReference type="SAM" id="MobiDB-lite"/>
    </source>
</evidence>
<name>A0A4R2FMA3_9GAMM</name>
<accession>A0A4R2FMA3</accession>
<protein>
    <recommendedName>
        <fullName evidence="3">Der GTPase-activating protein YihI</fullName>
    </recommendedName>
</protein>
<dbReference type="HAMAP" id="MF_01058">
    <property type="entry name" value="GAP_YihI"/>
    <property type="match status" value="1"/>
</dbReference>
<feature type="compositionally biased region" description="Basic and acidic residues" evidence="4">
    <location>
        <begin position="22"/>
        <end position="35"/>
    </location>
</feature>
<comment type="function">
    <text evidence="3">A GTPase-activating protein (GAP) that modifies Der/EngA GTPase function. May play a role in ribosome biogenesis.</text>
</comment>
<feature type="compositionally biased region" description="Polar residues" evidence="4">
    <location>
        <begin position="36"/>
        <end position="53"/>
    </location>
</feature>
<organism evidence="5 6">
    <name type="scientific">Shewanella fodinae</name>
    <dbReference type="NCBI Taxonomy" id="552357"/>
    <lineage>
        <taxon>Bacteria</taxon>
        <taxon>Pseudomonadati</taxon>
        <taxon>Pseudomonadota</taxon>
        <taxon>Gammaproteobacteria</taxon>
        <taxon>Alteromonadales</taxon>
        <taxon>Shewanellaceae</taxon>
        <taxon>Shewanella</taxon>
    </lineage>
</organism>
<comment type="subunit">
    <text evidence="3">Interacts with Der.</text>
</comment>
<evidence type="ECO:0000313" key="5">
    <source>
        <dbReference type="EMBL" id="TCN87142.1"/>
    </source>
</evidence>
<dbReference type="OrthoDB" id="5677577at2"/>
<dbReference type="GO" id="GO:0005096">
    <property type="term" value="F:GTPase activator activity"/>
    <property type="evidence" value="ECO:0007669"/>
    <property type="project" value="UniProtKB-KW"/>
</dbReference>
<evidence type="ECO:0000313" key="6">
    <source>
        <dbReference type="Proteomes" id="UP000294832"/>
    </source>
</evidence>
<keyword evidence="6" id="KW-1185">Reference proteome</keyword>
<dbReference type="Pfam" id="PF04220">
    <property type="entry name" value="YihI"/>
    <property type="match status" value="1"/>
</dbReference>
<gene>
    <name evidence="3" type="primary">yihI</name>
    <name evidence="5" type="ORF">EDC91_105145</name>
</gene>
<keyword evidence="1 3" id="KW-0343">GTPase activation</keyword>
<feature type="region of interest" description="Disordered" evidence="4">
    <location>
        <begin position="1"/>
        <end position="70"/>
    </location>
</feature>
<proteinExistence type="inferred from homology"/>
<dbReference type="Proteomes" id="UP000294832">
    <property type="component" value="Unassembled WGS sequence"/>
</dbReference>
<comment type="similarity">
    <text evidence="3">Belongs to the YihI family.</text>
</comment>
<reference evidence="5 6" key="1">
    <citation type="submission" date="2019-03" db="EMBL/GenBank/DDBJ databases">
        <title>Freshwater and sediment microbial communities from various areas in North America, analyzing microbe dynamics in response to fracking.</title>
        <authorList>
            <person name="Lamendella R."/>
        </authorList>
    </citation>
    <scope>NUCLEOTIDE SEQUENCE [LARGE SCALE GENOMIC DNA]</scope>
    <source>
        <strain evidence="5 6">74A</strain>
    </source>
</reference>
<dbReference type="GO" id="GO:0042254">
    <property type="term" value="P:ribosome biogenesis"/>
    <property type="evidence" value="ECO:0007669"/>
    <property type="project" value="UniProtKB-KW"/>
</dbReference>
<evidence type="ECO:0000256" key="3">
    <source>
        <dbReference type="HAMAP-Rule" id="MF_01058"/>
    </source>
</evidence>
<dbReference type="AlphaFoldDB" id="A0A4R2FMA3"/>
<dbReference type="EMBL" id="SLWF01000005">
    <property type="protein sequence ID" value="TCN87142.1"/>
    <property type="molecule type" value="Genomic_DNA"/>
</dbReference>
<dbReference type="NCBIfam" id="NF003560">
    <property type="entry name" value="PRK05244.1-1"/>
    <property type="match status" value="1"/>
</dbReference>
<evidence type="ECO:0000256" key="1">
    <source>
        <dbReference type="ARBA" id="ARBA00022468"/>
    </source>
</evidence>
<comment type="caution">
    <text evidence="5">The sequence shown here is derived from an EMBL/GenBank/DDBJ whole genome shotgun (WGS) entry which is preliminary data.</text>
</comment>
<keyword evidence="2 3" id="KW-0690">Ribosome biogenesis</keyword>